<dbReference type="PANTHER" id="PTHR39741:SF14">
    <property type="entry name" value="F-BOX DOMAIN-CONTAINING PROTEIN"/>
    <property type="match status" value="1"/>
</dbReference>
<dbReference type="EMBL" id="JARBHA010000016">
    <property type="protein sequence ID" value="KAJ9678577.1"/>
    <property type="molecule type" value="Genomic_DNA"/>
</dbReference>
<dbReference type="Proteomes" id="UP001168098">
    <property type="component" value="Unassembled WGS sequence"/>
</dbReference>
<evidence type="ECO:0000313" key="1">
    <source>
        <dbReference type="EMBL" id="KAJ9678577.1"/>
    </source>
</evidence>
<sequence>MAQENRLQKFKLTEPALCIGGILQIELLGGVQKQEMDGLFYICASHVQVVGRPLSEAFDVEIYDPSGKFTLKYLHRGYQCQSPVVAPEGLGADTASWMHSGARSIEQMIIERLLGAATEND</sequence>
<proteinExistence type="predicted"/>
<keyword evidence="2" id="KW-1185">Reference proteome</keyword>
<dbReference type="InterPro" id="IPR055336">
    <property type="entry name" value="At4g00755-like"/>
</dbReference>
<gene>
    <name evidence="1" type="ORF">PVL29_020681</name>
</gene>
<comment type="caution">
    <text evidence="1">The sequence shown here is derived from an EMBL/GenBank/DDBJ whole genome shotgun (WGS) entry which is preliminary data.</text>
</comment>
<organism evidence="1 2">
    <name type="scientific">Vitis rotundifolia</name>
    <name type="common">Muscadine grape</name>
    <dbReference type="NCBI Taxonomy" id="103349"/>
    <lineage>
        <taxon>Eukaryota</taxon>
        <taxon>Viridiplantae</taxon>
        <taxon>Streptophyta</taxon>
        <taxon>Embryophyta</taxon>
        <taxon>Tracheophyta</taxon>
        <taxon>Spermatophyta</taxon>
        <taxon>Magnoliopsida</taxon>
        <taxon>eudicotyledons</taxon>
        <taxon>Gunneridae</taxon>
        <taxon>Pentapetalae</taxon>
        <taxon>rosids</taxon>
        <taxon>Vitales</taxon>
        <taxon>Vitaceae</taxon>
        <taxon>Viteae</taxon>
        <taxon>Vitis</taxon>
    </lineage>
</organism>
<dbReference type="PANTHER" id="PTHR39741">
    <property type="entry name" value="F-BOX DOMAIN CONTAINING PROTEIN, EXPRESSED"/>
    <property type="match status" value="1"/>
</dbReference>
<dbReference type="AlphaFoldDB" id="A0AA39DDU0"/>
<accession>A0AA39DDU0</accession>
<reference evidence="1 2" key="1">
    <citation type="journal article" date="2023" name="BMC Biotechnol.">
        <title>Vitis rotundifolia cv Carlos genome sequencing.</title>
        <authorList>
            <person name="Huff M."/>
            <person name="Hulse-Kemp A."/>
            <person name="Scheffler B."/>
            <person name="Youngblood R."/>
            <person name="Simpson S."/>
            <person name="Babiker E."/>
            <person name="Staton M."/>
        </authorList>
    </citation>
    <scope>NUCLEOTIDE SEQUENCE [LARGE SCALE GENOMIC DNA]</scope>
    <source>
        <tissue evidence="1">Leaf</tissue>
    </source>
</reference>
<protein>
    <submittedName>
        <fullName evidence="1">Uncharacterized protein</fullName>
    </submittedName>
</protein>
<evidence type="ECO:0000313" key="2">
    <source>
        <dbReference type="Proteomes" id="UP001168098"/>
    </source>
</evidence>
<name>A0AA39DDU0_VITRO</name>